<proteinExistence type="predicted"/>
<evidence type="ECO:0000256" key="1">
    <source>
        <dbReference type="SAM" id="MobiDB-lite"/>
    </source>
</evidence>
<protein>
    <submittedName>
        <fullName evidence="2">Uncharacterized protein</fullName>
    </submittedName>
</protein>
<comment type="caution">
    <text evidence="2">The sequence shown here is derived from an EMBL/GenBank/DDBJ whole genome shotgun (WGS) entry which is preliminary data.</text>
</comment>
<reference evidence="2" key="1">
    <citation type="submission" date="2022-08" db="EMBL/GenBank/DDBJ databases">
        <authorList>
            <person name="Gutierrez-Valencia J."/>
        </authorList>
    </citation>
    <scope>NUCLEOTIDE SEQUENCE</scope>
</reference>
<keyword evidence="3" id="KW-1185">Reference proteome</keyword>
<accession>A0AAV0L2M2</accession>
<gene>
    <name evidence="2" type="ORF">LITE_LOCUS21263</name>
</gene>
<dbReference type="EMBL" id="CAMGYJ010000006">
    <property type="protein sequence ID" value="CAI0427586.1"/>
    <property type="molecule type" value="Genomic_DNA"/>
</dbReference>
<dbReference type="AlphaFoldDB" id="A0AAV0L2M2"/>
<organism evidence="2 3">
    <name type="scientific">Linum tenue</name>
    <dbReference type="NCBI Taxonomy" id="586396"/>
    <lineage>
        <taxon>Eukaryota</taxon>
        <taxon>Viridiplantae</taxon>
        <taxon>Streptophyta</taxon>
        <taxon>Embryophyta</taxon>
        <taxon>Tracheophyta</taxon>
        <taxon>Spermatophyta</taxon>
        <taxon>Magnoliopsida</taxon>
        <taxon>eudicotyledons</taxon>
        <taxon>Gunneridae</taxon>
        <taxon>Pentapetalae</taxon>
        <taxon>rosids</taxon>
        <taxon>fabids</taxon>
        <taxon>Malpighiales</taxon>
        <taxon>Linaceae</taxon>
        <taxon>Linum</taxon>
    </lineage>
</organism>
<name>A0AAV0L2M2_9ROSI</name>
<evidence type="ECO:0000313" key="3">
    <source>
        <dbReference type="Proteomes" id="UP001154282"/>
    </source>
</evidence>
<feature type="compositionally biased region" description="Low complexity" evidence="1">
    <location>
        <begin position="19"/>
        <end position="40"/>
    </location>
</feature>
<sequence length="107" mass="10997">MQQGDQTVLSLRPGGGRGSSRLFNQSSSSLIPGSNSNSSGAAAAISFGDLSLLRPHGGASALKVQSLALPMFGSGAPFAVAIRTCSSKPMPAACKVLLRQLDWCFIM</sequence>
<feature type="region of interest" description="Disordered" evidence="1">
    <location>
        <begin position="1"/>
        <end position="40"/>
    </location>
</feature>
<dbReference type="Proteomes" id="UP001154282">
    <property type="component" value="Unassembled WGS sequence"/>
</dbReference>
<evidence type="ECO:0000313" key="2">
    <source>
        <dbReference type="EMBL" id="CAI0427586.1"/>
    </source>
</evidence>